<reference evidence="2 3" key="1">
    <citation type="journal article" date="2012" name="MBio">
        <title>Comparative genome analysis of three eukaryotic parasites with differing abilities to transform leukocytes reveals key mediators of Theileria-induced leukocyte transformation.</title>
        <authorList>
            <person name="Hayashida K."/>
            <person name="Hara Y."/>
            <person name="Abe T."/>
            <person name="Yamasaki C."/>
            <person name="Toyoda A."/>
            <person name="Kosuge T."/>
            <person name="Suzuki Y."/>
            <person name="Sato Y."/>
            <person name="Kawashima S."/>
            <person name="Katayama T."/>
            <person name="Wakaguri H."/>
            <person name="Inoue N."/>
            <person name="Homma K."/>
            <person name="Tada-Umezaki M."/>
            <person name="Yagi Y."/>
            <person name="Fujii Y."/>
            <person name="Habara T."/>
            <person name="Kanehisa M."/>
            <person name="Watanabe H."/>
            <person name="Ito K."/>
            <person name="Gojobori T."/>
            <person name="Sugawara H."/>
            <person name="Imanishi T."/>
            <person name="Weir W."/>
            <person name="Gardner M."/>
            <person name="Pain A."/>
            <person name="Shiels B."/>
            <person name="Hattori M."/>
            <person name="Nene V."/>
            <person name="Sugimoto C."/>
        </authorList>
    </citation>
    <scope>NUCLEOTIDE SEQUENCE [LARGE SCALE GENOMIC DNA]</scope>
    <source>
        <strain evidence="2 3">Shintoku</strain>
    </source>
</reference>
<dbReference type="VEuPathDB" id="PiroplasmaDB:TOT_020000259"/>
<dbReference type="GeneID" id="20714425"/>
<feature type="compositionally biased region" description="Basic residues" evidence="1">
    <location>
        <begin position="1"/>
        <end position="10"/>
    </location>
</feature>
<gene>
    <name evidence="2" type="ORF">TOT_020000259</name>
</gene>
<dbReference type="EMBL" id="AP011947">
    <property type="protein sequence ID" value="BAM39992.1"/>
    <property type="molecule type" value="Genomic_DNA"/>
</dbReference>
<sequence>MTLSNTKRKGEHSLESHNEAKEGKLSSILSKKRPIIGQKSSILSAEMKRKDTN</sequence>
<dbReference type="Proteomes" id="UP000003786">
    <property type="component" value="Chromosome 2"/>
</dbReference>
<dbReference type="RefSeq" id="XP_009690293.1">
    <property type="nucleotide sequence ID" value="XM_009691998.1"/>
</dbReference>
<feature type="region of interest" description="Disordered" evidence="1">
    <location>
        <begin position="1"/>
        <end position="53"/>
    </location>
</feature>
<evidence type="ECO:0000313" key="3">
    <source>
        <dbReference type="Proteomes" id="UP000003786"/>
    </source>
</evidence>
<organism evidence="2 3">
    <name type="scientific">Theileria orientalis strain Shintoku</name>
    <dbReference type="NCBI Taxonomy" id="869250"/>
    <lineage>
        <taxon>Eukaryota</taxon>
        <taxon>Sar</taxon>
        <taxon>Alveolata</taxon>
        <taxon>Apicomplexa</taxon>
        <taxon>Aconoidasida</taxon>
        <taxon>Piroplasmida</taxon>
        <taxon>Theileriidae</taxon>
        <taxon>Theileria</taxon>
    </lineage>
</organism>
<protein>
    <submittedName>
        <fullName evidence="2">Uncharacterized protein</fullName>
    </submittedName>
</protein>
<feature type="compositionally biased region" description="Basic and acidic residues" evidence="1">
    <location>
        <begin position="11"/>
        <end position="24"/>
    </location>
</feature>
<keyword evidence="3" id="KW-1185">Reference proteome</keyword>
<name>J4CCU3_THEOR</name>
<accession>J4CCU3</accession>
<dbReference type="AlphaFoldDB" id="J4CCU3"/>
<evidence type="ECO:0000313" key="2">
    <source>
        <dbReference type="EMBL" id="BAM39992.1"/>
    </source>
</evidence>
<evidence type="ECO:0000256" key="1">
    <source>
        <dbReference type="SAM" id="MobiDB-lite"/>
    </source>
</evidence>
<proteinExistence type="predicted"/>
<dbReference type="KEGG" id="tot:TOT_020000259"/>